<keyword evidence="2" id="KW-0805">Transcription regulation</keyword>
<dbReference type="PANTHER" id="PTHR47506:SF1">
    <property type="entry name" value="HTH-TYPE TRANSCRIPTIONAL REGULATOR YJDC"/>
    <property type="match status" value="1"/>
</dbReference>
<keyword evidence="4" id="KW-0804">Transcription</keyword>
<dbReference type="InterPro" id="IPR001647">
    <property type="entry name" value="HTH_TetR"/>
</dbReference>
<dbReference type="PRINTS" id="PR00455">
    <property type="entry name" value="HTHTETR"/>
</dbReference>
<dbReference type="GO" id="GO:0003677">
    <property type="term" value="F:DNA binding"/>
    <property type="evidence" value="ECO:0007669"/>
    <property type="project" value="UniProtKB-KW"/>
</dbReference>
<dbReference type="Gene3D" id="1.10.357.10">
    <property type="entry name" value="Tetracycline Repressor, domain 2"/>
    <property type="match status" value="1"/>
</dbReference>
<dbReference type="InterPro" id="IPR039538">
    <property type="entry name" value="BetI_C"/>
</dbReference>
<gene>
    <name evidence="6" type="ORF">AMP9_3609</name>
</gene>
<organism evidence="6">
    <name type="scientific">plant metagenome</name>
    <dbReference type="NCBI Taxonomy" id="1297885"/>
    <lineage>
        <taxon>unclassified sequences</taxon>
        <taxon>metagenomes</taxon>
        <taxon>organismal metagenomes</taxon>
    </lineage>
</organism>
<evidence type="ECO:0000313" key="6">
    <source>
        <dbReference type="EMBL" id="VFR16866.1"/>
    </source>
</evidence>
<name>A0A484NTY4_9ZZZZ</name>
<dbReference type="PANTHER" id="PTHR47506">
    <property type="entry name" value="TRANSCRIPTIONAL REGULATORY PROTEIN"/>
    <property type="match status" value="1"/>
</dbReference>
<dbReference type="Pfam" id="PF13977">
    <property type="entry name" value="TetR_C_6"/>
    <property type="match status" value="1"/>
</dbReference>
<evidence type="ECO:0000259" key="5">
    <source>
        <dbReference type="PROSITE" id="PS50977"/>
    </source>
</evidence>
<feature type="domain" description="HTH tetR-type" evidence="5">
    <location>
        <begin position="4"/>
        <end position="64"/>
    </location>
</feature>
<evidence type="ECO:0000256" key="2">
    <source>
        <dbReference type="ARBA" id="ARBA00023015"/>
    </source>
</evidence>
<dbReference type="AlphaFoldDB" id="A0A484NTY4"/>
<evidence type="ECO:0000256" key="1">
    <source>
        <dbReference type="ARBA" id="ARBA00022491"/>
    </source>
</evidence>
<dbReference type="Pfam" id="PF00440">
    <property type="entry name" value="TetR_N"/>
    <property type="match status" value="1"/>
</dbReference>
<keyword evidence="1" id="KW-0678">Repressor</keyword>
<dbReference type="InterPro" id="IPR036271">
    <property type="entry name" value="Tet_transcr_reg_TetR-rel_C_sf"/>
</dbReference>
<dbReference type="PROSITE" id="PS50977">
    <property type="entry name" value="HTH_TETR_2"/>
    <property type="match status" value="1"/>
</dbReference>
<accession>A0A484NTY4</accession>
<keyword evidence="3" id="KW-0238">DNA-binding</keyword>
<reference evidence="6" key="1">
    <citation type="submission" date="2019-03" db="EMBL/GenBank/DDBJ databases">
        <authorList>
            <person name="Danneels B."/>
        </authorList>
    </citation>
    <scope>NUCLEOTIDE SEQUENCE</scope>
</reference>
<evidence type="ECO:0000256" key="4">
    <source>
        <dbReference type="ARBA" id="ARBA00023163"/>
    </source>
</evidence>
<proteinExistence type="predicted"/>
<dbReference type="SUPFAM" id="SSF46689">
    <property type="entry name" value="Homeodomain-like"/>
    <property type="match status" value="1"/>
</dbReference>
<sequence>MAEKNRKEQILDAAIALLQAKGFTNVSTRDLAEHAGLSRSHIYHYFKDWPTLRREAFARYSDQQLAEARQAFAGLPARQALASFLRECLPEAPDGCFTLWLDAWNEALHDGMLAGTYRDVDARWLAWLAELLQQGVAQGDFICPAPSRAARQIFSMTVGYAEDLLLLSPSRQAADNALDEVLEAAGLILRVREPLAAPPP</sequence>
<dbReference type="EMBL" id="CAADHY010000007">
    <property type="protein sequence ID" value="VFR16866.1"/>
    <property type="molecule type" value="Genomic_DNA"/>
</dbReference>
<protein>
    <submittedName>
        <fullName evidence="6">Transcriptional regulator, TetR family</fullName>
    </submittedName>
</protein>
<dbReference type="InterPro" id="IPR009057">
    <property type="entry name" value="Homeodomain-like_sf"/>
</dbReference>
<evidence type="ECO:0000256" key="3">
    <source>
        <dbReference type="ARBA" id="ARBA00023125"/>
    </source>
</evidence>
<dbReference type="SUPFAM" id="SSF48498">
    <property type="entry name" value="Tetracyclin repressor-like, C-terminal domain"/>
    <property type="match status" value="1"/>
</dbReference>